<accession>A0ABV1JUV7</accession>
<comment type="caution">
    <text evidence="1">The sequence shown here is derived from an EMBL/GenBank/DDBJ whole genome shotgun (WGS) entry which is preliminary data.</text>
</comment>
<organism evidence="1 2">
    <name type="scientific">Pseudonocardia tropica</name>
    <dbReference type="NCBI Taxonomy" id="681289"/>
    <lineage>
        <taxon>Bacteria</taxon>
        <taxon>Bacillati</taxon>
        <taxon>Actinomycetota</taxon>
        <taxon>Actinomycetes</taxon>
        <taxon>Pseudonocardiales</taxon>
        <taxon>Pseudonocardiaceae</taxon>
        <taxon>Pseudonocardia</taxon>
    </lineage>
</organism>
<keyword evidence="2" id="KW-1185">Reference proteome</keyword>
<dbReference type="Proteomes" id="UP001464923">
    <property type="component" value="Unassembled WGS sequence"/>
</dbReference>
<reference evidence="1 2" key="1">
    <citation type="submission" date="2024-03" db="EMBL/GenBank/DDBJ databases">
        <title>Draft genome sequence of Pseudonocardia tropica JCM 19149.</title>
        <authorList>
            <person name="Butdee W."/>
            <person name="Duangmal K."/>
        </authorList>
    </citation>
    <scope>NUCLEOTIDE SEQUENCE [LARGE SCALE GENOMIC DNA]</scope>
    <source>
        <strain evidence="1 2">JCM 19149</strain>
    </source>
</reference>
<sequence>MSSGCDESCRSYADGHRMHHIRSRLTGESPWGWRDAIVTGTEGTWLTLDYVTTKGRPRVRHHAQLDTLPPGTPVRLHERFRVLGSPTGWITVEIENGIGPVPEPENPSDWADAVSPGIVHLRTGHGLSTDHRTER</sequence>
<dbReference type="EMBL" id="JBEDNP010000006">
    <property type="protein sequence ID" value="MEQ3539742.1"/>
    <property type="molecule type" value="Genomic_DNA"/>
</dbReference>
<name>A0ABV1JUV7_9PSEU</name>
<dbReference type="RefSeq" id="WP_345648694.1">
    <property type="nucleotide sequence ID" value="NZ_BAABLY010000059.1"/>
</dbReference>
<evidence type="ECO:0000313" key="2">
    <source>
        <dbReference type="Proteomes" id="UP001464923"/>
    </source>
</evidence>
<evidence type="ECO:0000313" key="1">
    <source>
        <dbReference type="EMBL" id="MEQ3539742.1"/>
    </source>
</evidence>
<protein>
    <submittedName>
        <fullName evidence="1">Uncharacterized protein</fullName>
    </submittedName>
</protein>
<gene>
    <name evidence="1" type="ORF">WHI96_12975</name>
</gene>
<proteinExistence type="predicted"/>